<dbReference type="SUPFAM" id="SSF109998">
    <property type="entry name" value="Triger factor/SurA peptide-binding domain-like"/>
    <property type="match status" value="1"/>
</dbReference>
<feature type="transmembrane region" description="Helical" evidence="7">
    <location>
        <begin position="12"/>
        <end position="32"/>
    </location>
</feature>
<protein>
    <recommendedName>
        <fullName evidence="2">peptidylprolyl isomerase</fullName>
        <ecNumber evidence="2">5.2.1.8</ecNumber>
    </recommendedName>
</protein>
<dbReference type="STRING" id="1453497.AT15_10285"/>
<comment type="caution">
    <text evidence="9">The sequence shown here is derived from an EMBL/GenBank/DDBJ whole genome shotgun (WGS) entry which is preliminary data.</text>
</comment>
<keyword evidence="10" id="KW-1185">Reference proteome</keyword>
<gene>
    <name evidence="9" type="ORF">AT15_10285</name>
</gene>
<dbReference type="Gene3D" id="3.10.50.40">
    <property type="match status" value="1"/>
</dbReference>
<dbReference type="InterPro" id="IPR023058">
    <property type="entry name" value="PPIase_PpiC_CS"/>
</dbReference>
<dbReference type="SUPFAM" id="SSF54534">
    <property type="entry name" value="FKBP-like"/>
    <property type="match status" value="1"/>
</dbReference>
<keyword evidence="5 6" id="KW-0413">Isomerase</keyword>
<reference evidence="9 10" key="1">
    <citation type="submission" date="2014-02" db="EMBL/GenBank/DDBJ databases">
        <title>Kosmotoga genome sequencing.</title>
        <authorList>
            <person name="Pollo S.M."/>
            <person name="Charchuk R."/>
            <person name="Nesbo C.L."/>
        </authorList>
    </citation>
    <scope>NUCLEOTIDE SEQUENCE [LARGE SCALE GENOMIC DNA]</scope>
    <source>
        <strain evidence="9 10">S304</strain>
    </source>
</reference>
<feature type="domain" description="PpiC" evidence="8">
    <location>
        <begin position="216"/>
        <end position="307"/>
    </location>
</feature>
<dbReference type="EMBL" id="JFHK01000009">
    <property type="protein sequence ID" value="OAA30417.1"/>
    <property type="molecule type" value="Genomic_DNA"/>
</dbReference>
<evidence type="ECO:0000256" key="4">
    <source>
        <dbReference type="ARBA" id="ARBA00023110"/>
    </source>
</evidence>
<evidence type="ECO:0000259" key="8">
    <source>
        <dbReference type="PROSITE" id="PS50198"/>
    </source>
</evidence>
<dbReference type="PROSITE" id="PS50198">
    <property type="entry name" value="PPIC_PPIASE_2"/>
    <property type="match status" value="1"/>
</dbReference>
<comment type="catalytic activity">
    <reaction evidence="1">
        <text>[protein]-peptidylproline (omega=180) = [protein]-peptidylproline (omega=0)</text>
        <dbReference type="Rhea" id="RHEA:16237"/>
        <dbReference type="Rhea" id="RHEA-COMP:10747"/>
        <dbReference type="Rhea" id="RHEA-COMP:10748"/>
        <dbReference type="ChEBI" id="CHEBI:83833"/>
        <dbReference type="ChEBI" id="CHEBI:83834"/>
        <dbReference type="EC" id="5.2.1.8"/>
    </reaction>
</comment>
<evidence type="ECO:0000256" key="5">
    <source>
        <dbReference type="ARBA" id="ARBA00023235"/>
    </source>
</evidence>
<evidence type="ECO:0000256" key="6">
    <source>
        <dbReference type="PROSITE-ProRule" id="PRU00278"/>
    </source>
</evidence>
<dbReference type="EC" id="5.2.1.8" evidence="2"/>
<evidence type="ECO:0000313" key="10">
    <source>
        <dbReference type="Proteomes" id="UP000077339"/>
    </source>
</evidence>
<evidence type="ECO:0000256" key="1">
    <source>
        <dbReference type="ARBA" id="ARBA00000971"/>
    </source>
</evidence>
<evidence type="ECO:0000313" key="9">
    <source>
        <dbReference type="EMBL" id="OAA30417.1"/>
    </source>
</evidence>
<dbReference type="Pfam" id="PF00639">
    <property type="entry name" value="Rotamase"/>
    <property type="match status" value="1"/>
</dbReference>
<keyword evidence="7" id="KW-1133">Transmembrane helix</keyword>
<dbReference type="InterPro" id="IPR046357">
    <property type="entry name" value="PPIase_dom_sf"/>
</dbReference>
<dbReference type="AlphaFoldDB" id="A0A176K0U1"/>
<organism evidence="9 10">
    <name type="scientific">Kosmotoga arenicorallina S304</name>
    <dbReference type="NCBI Taxonomy" id="1453497"/>
    <lineage>
        <taxon>Bacteria</taxon>
        <taxon>Thermotogati</taxon>
        <taxon>Thermotogota</taxon>
        <taxon>Thermotogae</taxon>
        <taxon>Kosmotogales</taxon>
        <taxon>Kosmotogaceae</taxon>
        <taxon>Kosmotoga</taxon>
    </lineage>
</organism>
<dbReference type="PANTHER" id="PTHR47245:SF1">
    <property type="entry name" value="FOLDASE PROTEIN PRSA"/>
    <property type="match status" value="1"/>
</dbReference>
<dbReference type="GO" id="GO:0003755">
    <property type="term" value="F:peptidyl-prolyl cis-trans isomerase activity"/>
    <property type="evidence" value="ECO:0007669"/>
    <property type="project" value="UniProtKB-KW"/>
</dbReference>
<sequence length="672" mass="76589">MMHRRHWLRKIQVPVIWAIAVLFAAGVIWWSVATFMSSRNNNPNPASGSLKIEDTVAYLTKAGSPLDDERYWITYTEFTGEVQDALNNLKRQGVVLDPYFGDSQLPSEIDYRYGILTNLVDQKILSYYALDKGIYPTKEELNAKVDEIVNQYISNDQYKLQIEQLYGSVDAFRNLVEKYVAGDLLRTKVVQDVFPNIDNDVKKYFEESKEEIKNQYEKVDASHILVDSEASATEIKSMIESGKISFSEAASEFSIDAQSASLGGSLGSFGHGQMIPEFEEAAFSATPGVIVGPVETQYGYHLIEVATKTTFDTYDELVKSSVYDQVKSDYQNQEFTNWLKEYKTKEAFGYVINEPDLKLYEEYKKADSEEAKTAFFEKLESTLFDSEGNIIISSSFLVPALYVQLADEKLNNLDSEIYKLKDMEKLYESLPATVLSLSTEDIQSKIDELSDSTDDALKTLYSDAKRLKDYEEELGLAEKDAVTERLAELETVKESLNSKFKSVVMFLYENIPYSSKVVEYAYNVDNTNPEIVYRFNEQKYNQNLKPLLMDPSTLESYVNYYKQYFGDSARSFLIDYPLQSIEQELNQKIINPTDVATDLKLNSLFLLVDAYEKLANVYADTPVYQLYLMGEKRYLEELDNLMPGDENINSRISIIEGLLKTPSASPTSEATE</sequence>
<evidence type="ECO:0000256" key="7">
    <source>
        <dbReference type="SAM" id="Phobius"/>
    </source>
</evidence>
<dbReference type="InterPro" id="IPR050245">
    <property type="entry name" value="PrsA_foldase"/>
</dbReference>
<keyword evidence="7" id="KW-0472">Membrane</keyword>
<dbReference type="InterPro" id="IPR000297">
    <property type="entry name" value="PPIase_PpiC"/>
</dbReference>
<name>A0A176K0U1_9BACT</name>
<dbReference type="Proteomes" id="UP000077339">
    <property type="component" value="Unassembled WGS sequence"/>
</dbReference>
<dbReference type="InterPro" id="IPR027304">
    <property type="entry name" value="Trigger_fact/SurA_dom_sf"/>
</dbReference>
<accession>A0A176K0U1</accession>
<evidence type="ECO:0000256" key="3">
    <source>
        <dbReference type="ARBA" id="ARBA00022729"/>
    </source>
</evidence>
<proteinExistence type="predicted"/>
<evidence type="ECO:0000256" key="2">
    <source>
        <dbReference type="ARBA" id="ARBA00013194"/>
    </source>
</evidence>
<dbReference type="PANTHER" id="PTHR47245">
    <property type="entry name" value="PEPTIDYLPROLYL ISOMERASE"/>
    <property type="match status" value="1"/>
</dbReference>
<keyword evidence="3" id="KW-0732">Signal</keyword>
<keyword evidence="7" id="KW-0812">Transmembrane</keyword>
<dbReference type="PATRIC" id="fig|1453497.3.peg.2031"/>
<keyword evidence="4 6" id="KW-0697">Rotamase</keyword>
<dbReference type="PROSITE" id="PS01096">
    <property type="entry name" value="PPIC_PPIASE_1"/>
    <property type="match status" value="1"/>
</dbReference>